<keyword evidence="1 2" id="KW-0732">Signal</keyword>
<sequence length="579" mass="66375">MRPFFTLLYAAVTVMVIVSCAKQSSPMGGPKDEDPPVLVGTTPLNNATNTSPEEITLTFNEYVALDNPTKQIIITPKVKTDEVQFLANRNRVSIKLNQDLEENTTYVFNFQKSVQDITEKNPAENLKLVFSTGDYIDSLSIAGRVSYIIPRSNKEMKDILVGLYQESDTTDLFTASPYYIAQADTAGKFEITNIKAGRFRLYAWHDDNNSLKAEYRSEAYGYLPEVIDIRDNMREFHLNIFRGDLSEPKVNRTASVGSNYDIILSKPPISYHVEHPELTEKLFYRLNDRTIRLYHTDLRNDSTEVRLTLTDSVGFSIDTTLYAKFEESDRRLEKLEIKANSGLSFIQTLRAELTFNKPILHMNFDSLMVKYDTAGVIPIEPKHIYFTDSTKRTKAIVQIPIPDSLVYDTYKVYIGDSSIIDIEGIGNEAKLEANYKKLKPDRLADGVSGTIRTTEFPILVQLLNKKDEIVRELYLDSTNTYEFTKIEAQEYKVRAIIDRNKNRRWDPGNFRMNTQPEPIYFFVDPESKSQEFILRAGWTLTDIDIEPRRDTGYYPIKNLETIENEEETGGRISGPKEEP</sequence>
<gene>
    <name evidence="5" type="ORF">ADIS_3817</name>
</gene>
<evidence type="ECO:0000256" key="2">
    <source>
        <dbReference type="SAM" id="SignalP"/>
    </source>
</evidence>
<comment type="caution">
    <text evidence="5">The sequence shown here is derived from an EMBL/GenBank/DDBJ whole genome shotgun (WGS) entry which is preliminary data.</text>
</comment>
<dbReference type="AlphaFoldDB" id="R7ZNS2"/>
<evidence type="ECO:0000259" key="3">
    <source>
        <dbReference type="Pfam" id="PF13205"/>
    </source>
</evidence>
<dbReference type="PATRIC" id="fig|1288963.3.peg.3807"/>
<evidence type="ECO:0000313" key="6">
    <source>
        <dbReference type="Proteomes" id="UP000013909"/>
    </source>
</evidence>
<name>R7ZNS2_9BACT</name>
<evidence type="ECO:0008006" key="7">
    <source>
        <dbReference type="Google" id="ProtNLM"/>
    </source>
</evidence>
<dbReference type="OrthoDB" id="9809989at2"/>
<dbReference type="RefSeq" id="WP_010855944.1">
    <property type="nucleotide sequence ID" value="NZ_AQHR01000098.1"/>
</dbReference>
<reference evidence="5 6" key="1">
    <citation type="submission" date="2013-02" db="EMBL/GenBank/DDBJ databases">
        <title>A novel strain isolated from Lonar lake, Maharashtra, India.</title>
        <authorList>
            <person name="Singh A."/>
        </authorList>
    </citation>
    <scope>NUCLEOTIDE SEQUENCE [LARGE SCALE GENOMIC DNA]</scope>
    <source>
        <strain evidence="5 6">AK24</strain>
    </source>
</reference>
<dbReference type="EMBL" id="AQHR01000098">
    <property type="protein sequence ID" value="EON75727.1"/>
    <property type="molecule type" value="Genomic_DNA"/>
</dbReference>
<feature type="domain" description="Rhamnogalacturonan lyase" evidence="4">
    <location>
        <begin position="167"/>
        <end position="206"/>
    </location>
</feature>
<proteinExistence type="predicted"/>
<dbReference type="STRING" id="1232681.ADIS_3817"/>
<dbReference type="Pfam" id="PF14686">
    <property type="entry name" value="fn3_3"/>
    <property type="match status" value="1"/>
</dbReference>
<evidence type="ECO:0000256" key="1">
    <source>
        <dbReference type="ARBA" id="ARBA00022729"/>
    </source>
</evidence>
<feature type="domain" description="SbsA Ig-like" evidence="3">
    <location>
        <begin position="32"/>
        <end position="132"/>
    </location>
</feature>
<evidence type="ECO:0000313" key="5">
    <source>
        <dbReference type="EMBL" id="EON75727.1"/>
    </source>
</evidence>
<feature type="chain" id="PRO_5004450950" description="SbsA Ig-like domain-containing protein" evidence="2">
    <location>
        <begin position="22"/>
        <end position="579"/>
    </location>
</feature>
<feature type="signal peptide" evidence="2">
    <location>
        <begin position="1"/>
        <end position="21"/>
    </location>
</feature>
<dbReference type="InterPro" id="IPR029413">
    <property type="entry name" value="RG-lyase_II"/>
</dbReference>
<organism evidence="5 6">
    <name type="scientific">Lunatimonas lonarensis</name>
    <dbReference type="NCBI Taxonomy" id="1232681"/>
    <lineage>
        <taxon>Bacteria</taxon>
        <taxon>Pseudomonadati</taxon>
        <taxon>Bacteroidota</taxon>
        <taxon>Cytophagia</taxon>
        <taxon>Cytophagales</taxon>
        <taxon>Cyclobacteriaceae</taxon>
    </lineage>
</organism>
<accession>R7ZNS2</accession>
<keyword evidence="6" id="KW-1185">Reference proteome</keyword>
<dbReference type="InterPro" id="IPR032812">
    <property type="entry name" value="SbsA_Ig"/>
</dbReference>
<dbReference type="Pfam" id="PF13205">
    <property type="entry name" value="Big_5"/>
    <property type="match status" value="1"/>
</dbReference>
<evidence type="ECO:0000259" key="4">
    <source>
        <dbReference type="Pfam" id="PF14686"/>
    </source>
</evidence>
<dbReference type="Proteomes" id="UP000013909">
    <property type="component" value="Unassembled WGS sequence"/>
</dbReference>
<protein>
    <recommendedName>
        <fullName evidence="7">SbsA Ig-like domain-containing protein</fullName>
    </recommendedName>
</protein>
<dbReference type="PROSITE" id="PS51257">
    <property type="entry name" value="PROKAR_LIPOPROTEIN"/>
    <property type="match status" value="1"/>
</dbReference>